<keyword evidence="9" id="KW-1185">Reference proteome</keyword>
<dbReference type="GO" id="GO:0043161">
    <property type="term" value="P:proteasome-mediated ubiquitin-dependent protein catabolic process"/>
    <property type="evidence" value="ECO:0007669"/>
    <property type="project" value="InterPro"/>
</dbReference>
<dbReference type="STRING" id="70415.A0A5S6QXK9"/>
<dbReference type="InterPro" id="IPR044063">
    <property type="entry name" value="ZF_RING_GID"/>
</dbReference>
<proteinExistence type="predicted"/>
<dbReference type="SUPFAM" id="SSF57850">
    <property type="entry name" value="RING/U-box"/>
    <property type="match status" value="1"/>
</dbReference>
<comment type="subcellular location">
    <subcellularLocation>
        <location evidence="1">Cytoplasm</location>
    </subcellularLocation>
</comment>
<evidence type="ECO:0000259" key="8">
    <source>
        <dbReference type="PROSITE" id="PS51867"/>
    </source>
</evidence>
<accession>A0A5S6QXK9</accession>
<dbReference type="GO" id="GO:0034657">
    <property type="term" value="C:GID complex"/>
    <property type="evidence" value="ECO:0007669"/>
    <property type="project" value="TreeGrafter"/>
</dbReference>
<dbReference type="WBParaSite" id="TMUE_3000012000.2">
    <property type="protein sequence ID" value="TMUE_3000012000.2"/>
    <property type="gene ID" value="WBGene00293251"/>
</dbReference>
<dbReference type="PROSITE" id="PS51867">
    <property type="entry name" value="ZF_RING_GID"/>
    <property type="match status" value="1"/>
</dbReference>
<evidence type="ECO:0000256" key="2">
    <source>
        <dbReference type="ARBA" id="ARBA00022490"/>
    </source>
</evidence>
<dbReference type="GO" id="GO:0008270">
    <property type="term" value="F:zinc ion binding"/>
    <property type="evidence" value="ECO:0007669"/>
    <property type="project" value="UniProtKB-KW"/>
</dbReference>
<dbReference type="PROSITE" id="PS50897">
    <property type="entry name" value="CTLH"/>
    <property type="match status" value="1"/>
</dbReference>
<reference evidence="10" key="3">
    <citation type="submission" date="2019-12" db="UniProtKB">
        <authorList>
            <consortium name="WormBaseParasite"/>
        </authorList>
    </citation>
    <scope>IDENTIFICATION</scope>
</reference>
<name>A0A5S6QXK9_TRIMR</name>
<dbReference type="PANTHER" id="PTHR12170">
    <property type="entry name" value="MACROPHAGE ERYTHROBLAST ATTACHER-RELATED"/>
    <property type="match status" value="1"/>
</dbReference>
<evidence type="ECO:0000313" key="11">
    <source>
        <dbReference type="WBParaSite" id="TMUE_3000012000.2"/>
    </source>
</evidence>
<dbReference type="InterPro" id="IPR006595">
    <property type="entry name" value="CTLH_C"/>
</dbReference>
<evidence type="ECO:0000256" key="3">
    <source>
        <dbReference type="ARBA" id="ARBA00022723"/>
    </source>
</evidence>
<evidence type="ECO:0000256" key="1">
    <source>
        <dbReference type="ARBA" id="ARBA00004496"/>
    </source>
</evidence>
<dbReference type="InterPro" id="IPR024964">
    <property type="entry name" value="CTLH/CRA"/>
</dbReference>
<feature type="domain" description="RING-Gid-type" evidence="8">
    <location>
        <begin position="339"/>
        <end position="380"/>
    </location>
</feature>
<organism evidence="9 10">
    <name type="scientific">Trichuris muris</name>
    <name type="common">Mouse whipworm</name>
    <dbReference type="NCBI Taxonomy" id="70415"/>
    <lineage>
        <taxon>Eukaryota</taxon>
        <taxon>Metazoa</taxon>
        <taxon>Ecdysozoa</taxon>
        <taxon>Nematoda</taxon>
        <taxon>Enoplea</taxon>
        <taxon>Dorylaimia</taxon>
        <taxon>Trichinellida</taxon>
        <taxon>Trichuridae</taxon>
        <taxon>Trichuris</taxon>
    </lineage>
</organism>
<dbReference type="InterPro" id="IPR027370">
    <property type="entry name" value="Znf-RING_euk"/>
</dbReference>
<dbReference type="GO" id="GO:0005634">
    <property type="term" value="C:nucleus"/>
    <property type="evidence" value="ECO:0007669"/>
    <property type="project" value="TreeGrafter"/>
</dbReference>
<dbReference type="InterPro" id="IPR013144">
    <property type="entry name" value="CRA_dom"/>
</dbReference>
<dbReference type="Gene3D" id="3.30.40.10">
    <property type="entry name" value="Zinc/RING finger domain, C3HC4 (zinc finger)"/>
    <property type="match status" value="1"/>
</dbReference>
<protein>
    <submittedName>
        <fullName evidence="10 11">CTLH domain-containing protein</fullName>
    </submittedName>
</protein>
<dbReference type="InterPro" id="IPR013083">
    <property type="entry name" value="Znf_RING/FYVE/PHD"/>
</dbReference>
<dbReference type="SMART" id="SM00668">
    <property type="entry name" value="CTLH"/>
    <property type="match status" value="1"/>
</dbReference>
<reference evidence="9" key="1">
    <citation type="submission" date="2013-11" db="EMBL/GenBank/DDBJ databases">
        <authorList>
            <person name="Aslett M."/>
        </authorList>
    </citation>
    <scope>NUCLEOTIDE SEQUENCE [LARGE SCALE GENOMIC DNA]</scope>
    <source>
        <strain evidence="9">Edinburgh</strain>
    </source>
</reference>
<dbReference type="Pfam" id="PF10607">
    <property type="entry name" value="CTLH"/>
    <property type="match status" value="1"/>
</dbReference>
<evidence type="ECO:0000256" key="6">
    <source>
        <dbReference type="PROSITE-ProRule" id="PRU01215"/>
    </source>
</evidence>
<dbReference type="Pfam" id="PF13445">
    <property type="entry name" value="zf-RING_UBOX"/>
    <property type="match status" value="1"/>
</dbReference>
<evidence type="ECO:0000259" key="7">
    <source>
        <dbReference type="PROSITE" id="PS50897"/>
    </source>
</evidence>
<keyword evidence="2" id="KW-0963">Cytoplasm</keyword>
<reference evidence="9" key="2">
    <citation type="submission" date="2014-03" db="EMBL/GenBank/DDBJ databases">
        <title>The whipworm genome and dual-species transcriptomics of an intimate host-pathogen interaction.</title>
        <authorList>
            <person name="Foth B.J."/>
            <person name="Tsai I.J."/>
            <person name="Reid A.J."/>
            <person name="Bancroft A.J."/>
            <person name="Nichol S."/>
            <person name="Tracey A."/>
            <person name="Holroyd N."/>
            <person name="Cotton J.A."/>
            <person name="Stanley E.J."/>
            <person name="Zarowiecki M."/>
            <person name="Liu J.Z."/>
            <person name="Huckvale T."/>
            <person name="Cooper P.J."/>
            <person name="Grencis R.K."/>
            <person name="Berriman M."/>
        </authorList>
    </citation>
    <scope>NUCLEOTIDE SEQUENCE [LARGE SCALE GENOMIC DNA]</scope>
    <source>
        <strain evidence="9">Edinburgh</strain>
    </source>
</reference>
<dbReference type="WBParaSite" id="TMUE_3000012000.1">
    <property type="protein sequence ID" value="TMUE_3000012000.1"/>
    <property type="gene ID" value="WBGene00293251"/>
</dbReference>
<dbReference type="GO" id="GO:0005737">
    <property type="term" value="C:cytoplasm"/>
    <property type="evidence" value="ECO:0007669"/>
    <property type="project" value="UniProtKB-SubCell"/>
</dbReference>
<sequence length="394" mass="44785">MDGLRLVDEHVDRLLNKYAQYIDAYCTSLDSLNRQVETLHRELIADAEPESTLSVAAVLIFEQFLKRAREVLQQVCSNHREMHASVSKIGREIDKNFASNLEDVCMRKIKYECDPVLRPHTDLLITKHYLSLGIADIADEMLEHSGCSCKANNHTKFANMYVILNALKNKNIVPALEWVNANRETLAKSKSDLEFYLTRLEFIQLLQKGCDNREEIIQFARRFNRFANTNTKEMQELMTSLLFLTSGLESSPYNYLLSDKMWDQAVSSFTSDWCKVHKIPTASPLKVIMDIGMKAVVAMLNLRKVMGHGKVVEVLGLGDELPVEVDMGDIPQYHSVFACPILRQATSDENPPVRLACGHVISRDALSRLVSHDRLKCPYCPQESLASKAKVIYF</sequence>
<evidence type="ECO:0000313" key="10">
    <source>
        <dbReference type="WBParaSite" id="TMUE_3000012000.1"/>
    </source>
</evidence>
<dbReference type="FunFam" id="3.30.40.10:FF:000143">
    <property type="entry name" value="Regulator of gluconeogenesis Rmd5"/>
    <property type="match status" value="1"/>
</dbReference>
<dbReference type="PANTHER" id="PTHR12170:SF3">
    <property type="entry name" value="GH10162P"/>
    <property type="match status" value="1"/>
</dbReference>
<keyword evidence="5" id="KW-0862">Zinc</keyword>
<dbReference type="SMART" id="SM00757">
    <property type="entry name" value="CRA"/>
    <property type="match status" value="1"/>
</dbReference>
<evidence type="ECO:0000256" key="5">
    <source>
        <dbReference type="ARBA" id="ARBA00022833"/>
    </source>
</evidence>
<dbReference type="GO" id="GO:0061630">
    <property type="term" value="F:ubiquitin protein ligase activity"/>
    <property type="evidence" value="ECO:0007669"/>
    <property type="project" value="InterPro"/>
</dbReference>
<dbReference type="Proteomes" id="UP000046395">
    <property type="component" value="Unassembled WGS sequence"/>
</dbReference>
<feature type="zinc finger region" description="RING-Gid-type" evidence="6">
    <location>
        <begin position="339"/>
        <end position="380"/>
    </location>
</feature>
<keyword evidence="3" id="KW-0479">Metal-binding</keyword>
<evidence type="ECO:0000256" key="4">
    <source>
        <dbReference type="ARBA" id="ARBA00022771"/>
    </source>
</evidence>
<dbReference type="AlphaFoldDB" id="A0A5S6QXK9"/>
<dbReference type="InterPro" id="IPR045098">
    <property type="entry name" value="Fyv10_fam"/>
</dbReference>
<feature type="domain" description="CTLH" evidence="7">
    <location>
        <begin position="156"/>
        <end position="213"/>
    </location>
</feature>
<keyword evidence="4 6" id="KW-0863">Zinc-finger</keyword>
<evidence type="ECO:0000313" key="9">
    <source>
        <dbReference type="Proteomes" id="UP000046395"/>
    </source>
</evidence>